<gene>
    <name evidence="2" type="ORF">HERILL_LOCUS12048</name>
</gene>
<feature type="compositionally biased region" description="Low complexity" evidence="1">
    <location>
        <begin position="102"/>
        <end position="117"/>
    </location>
</feature>
<evidence type="ECO:0000256" key="1">
    <source>
        <dbReference type="SAM" id="MobiDB-lite"/>
    </source>
</evidence>
<feature type="compositionally biased region" description="Basic residues" evidence="1">
    <location>
        <begin position="38"/>
        <end position="52"/>
    </location>
</feature>
<dbReference type="EMBL" id="LR899012">
    <property type="protein sequence ID" value="CAD7089506.1"/>
    <property type="molecule type" value="Genomic_DNA"/>
</dbReference>
<keyword evidence="3" id="KW-1185">Reference proteome</keyword>
<proteinExistence type="predicted"/>
<feature type="compositionally biased region" description="Basic and acidic residues" evidence="1">
    <location>
        <begin position="1"/>
        <end position="10"/>
    </location>
</feature>
<dbReference type="OMA" id="NYRQKYM"/>
<feature type="compositionally biased region" description="Basic and acidic residues" evidence="1">
    <location>
        <begin position="19"/>
        <end position="37"/>
    </location>
</feature>
<dbReference type="InParanoid" id="A0A7R8Z173"/>
<accession>A0A7R8Z173</accession>
<feature type="region of interest" description="Disordered" evidence="1">
    <location>
        <begin position="1"/>
        <end position="151"/>
    </location>
</feature>
<feature type="compositionally biased region" description="Basic and acidic residues" evidence="1">
    <location>
        <begin position="53"/>
        <end position="62"/>
    </location>
</feature>
<feature type="compositionally biased region" description="Basic residues" evidence="1">
    <location>
        <begin position="73"/>
        <end position="100"/>
    </location>
</feature>
<evidence type="ECO:0000313" key="3">
    <source>
        <dbReference type="Proteomes" id="UP000594454"/>
    </source>
</evidence>
<evidence type="ECO:0000313" key="2">
    <source>
        <dbReference type="EMBL" id="CAD7089506.1"/>
    </source>
</evidence>
<dbReference type="AlphaFoldDB" id="A0A7R8Z173"/>
<sequence length="236" mass="27744">MPRSDSDSPRDRRRKERYKSRDPSRSPSRDRKDSRDRDRRRRRDSPYSRRRSISPDRRKTSYDRSPTSYHSTSSHRSKRRSSSRHRSRSDHKKSRHRRNRSSSESSTSSSSSSPSPRSKSRSKKRSSSPEVVTVNNEPVAAPSFNLESSTNEEKRKLLIDEIDADSFVPKTFTSTKKVPDKVIIDLQKDTISVPLVEKTAPDEDEIIHPNFLGNDEERMERWIRKLFIYRQKHSDE</sequence>
<name>A0A7R8Z173_HERIL</name>
<dbReference type="Proteomes" id="UP000594454">
    <property type="component" value="Chromosome 4"/>
</dbReference>
<dbReference type="OrthoDB" id="9946564at2759"/>
<reference evidence="2 3" key="1">
    <citation type="submission" date="2020-11" db="EMBL/GenBank/DDBJ databases">
        <authorList>
            <person name="Wallbank WR R."/>
            <person name="Pardo Diaz C."/>
            <person name="Kozak K."/>
            <person name="Martin S."/>
            <person name="Jiggins C."/>
            <person name="Moest M."/>
            <person name="Warren A I."/>
            <person name="Generalovic N T."/>
            <person name="Byers J.R.P. K."/>
            <person name="Montejo-Kovacevich G."/>
            <person name="Yen C E."/>
        </authorList>
    </citation>
    <scope>NUCLEOTIDE SEQUENCE [LARGE SCALE GENOMIC DNA]</scope>
</reference>
<organism evidence="2 3">
    <name type="scientific">Hermetia illucens</name>
    <name type="common">Black soldier fly</name>
    <dbReference type="NCBI Taxonomy" id="343691"/>
    <lineage>
        <taxon>Eukaryota</taxon>
        <taxon>Metazoa</taxon>
        <taxon>Ecdysozoa</taxon>
        <taxon>Arthropoda</taxon>
        <taxon>Hexapoda</taxon>
        <taxon>Insecta</taxon>
        <taxon>Pterygota</taxon>
        <taxon>Neoptera</taxon>
        <taxon>Endopterygota</taxon>
        <taxon>Diptera</taxon>
        <taxon>Brachycera</taxon>
        <taxon>Stratiomyomorpha</taxon>
        <taxon>Stratiomyidae</taxon>
        <taxon>Hermetiinae</taxon>
        <taxon>Hermetia</taxon>
    </lineage>
</organism>
<protein>
    <submittedName>
        <fullName evidence="2">Uncharacterized protein</fullName>
    </submittedName>
</protein>